<evidence type="ECO:0000259" key="1">
    <source>
        <dbReference type="Pfam" id="PF01627"/>
    </source>
</evidence>
<sequence length="149" mass="16234">MPTIPGTDAMLCDPDDPHDVDAAALARAEAVIANLRGAYLDWVRGDLARLHALLDEARATPPAGRGEQMRQIFTVAHDVKGQGGSFGYDLVTRIGNHLCRYIERPEPWPDARLEAVARHLEAMDRIIGERLEGAGGETGAALWRQIACL</sequence>
<comment type="caution">
    <text evidence="2">The sequence shown here is derived from an EMBL/GenBank/DDBJ whole genome shotgun (WGS) entry which is preliminary data.</text>
</comment>
<reference evidence="2" key="1">
    <citation type="submission" date="2016-10" db="EMBL/GenBank/DDBJ databases">
        <title>Sequence of Gallionella enrichment culture.</title>
        <authorList>
            <person name="Poehlein A."/>
            <person name="Muehling M."/>
            <person name="Daniel R."/>
        </authorList>
    </citation>
    <scope>NUCLEOTIDE SEQUENCE</scope>
</reference>
<proteinExistence type="predicted"/>
<dbReference type="EMBL" id="MLJW01000024">
    <property type="protein sequence ID" value="OIR10064.1"/>
    <property type="molecule type" value="Genomic_DNA"/>
</dbReference>
<dbReference type="Pfam" id="PF01627">
    <property type="entry name" value="Hpt"/>
    <property type="match status" value="1"/>
</dbReference>
<evidence type="ECO:0000313" key="2">
    <source>
        <dbReference type="EMBL" id="OIR10064.1"/>
    </source>
</evidence>
<dbReference type="AlphaFoldDB" id="A0A1J5T1E3"/>
<dbReference type="Gene3D" id="1.20.120.160">
    <property type="entry name" value="HPT domain"/>
    <property type="match status" value="1"/>
</dbReference>
<dbReference type="InterPro" id="IPR036641">
    <property type="entry name" value="HPT_dom_sf"/>
</dbReference>
<name>A0A1J5T1E3_9ZZZZ</name>
<accession>A0A1J5T1E3</accession>
<protein>
    <recommendedName>
        <fullName evidence="1">HPt domain-containing protein</fullName>
    </recommendedName>
</protein>
<dbReference type="InterPro" id="IPR008207">
    <property type="entry name" value="Sig_transdc_His_kin_Hpt_dom"/>
</dbReference>
<dbReference type="SUPFAM" id="SSF47226">
    <property type="entry name" value="Histidine-containing phosphotransfer domain, HPT domain"/>
    <property type="match status" value="1"/>
</dbReference>
<dbReference type="GO" id="GO:0000160">
    <property type="term" value="P:phosphorelay signal transduction system"/>
    <property type="evidence" value="ECO:0007669"/>
    <property type="project" value="InterPro"/>
</dbReference>
<organism evidence="2">
    <name type="scientific">mine drainage metagenome</name>
    <dbReference type="NCBI Taxonomy" id="410659"/>
    <lineage>
        <taxon>unclassified sequences</taxon>
        <taxon>metagenomes</taxon>
        <taxon>ecological metagenomes</taxon>
    </lineage>
</organism>
<feature type="domain" description="HPt" evidence="1">
    <location>
        <begin position="35"/>
        <end position="123"/>
    </location>
</feature>
<gene>
    <name evidence="2" type="ORF">GALL_79920</name>
</gene>